<organism evidence="3 4">
    <name type="scientific">Gulbenkiania indica</name>
    <dbReference type="NCBI Taxonomy" id="375574"/>
    <lineage>
        <taxon>Bacteria</taxon>
        <taxon>Pseudomonadati</taxon>
        <taxon>Pseudomonadota</taxon>
        <taxon>Betaproteobacteria</taxon>
        <taxon>Neisseriales</taxon>
        <taxon>Chromobacteriaceae</taxon>
        <taxon>Gulbenkiania</taxon>
    </lineage>
</organism>
<dbReference type="PANTHER" id="PTHR44086:SF13">
    <property type="entry name" value="THIOSULFATE SULFURTRANSFERASE PSPE"/>
    <property type="match status" value="1"/>
</dbReference>
<dbReference type="AlphaFoldDB" id="A0A0K6GWU5"/>
<dbReference type="SUPFAM" id="SSF52821">
    <property type="entry name" value="Rhodanese/Cell cycle control phosphatase"/>
    <property type="match status" value="1"/>
</dbReference>
<feature type="domain" description="Rhodanese" evidence="2">
    <location>
        <begin position="20"/>
        <end position="107"/>
    </location>
</feature>
<name>A0A0K6GWU5_9NEIS</name>
<dbReference type="InterPro" id="IPR001307">
    <property type="entry name" value="Thiosulphate_STrfase_CS"/>
</dbReference>
<dbReference type="Proteomes" id="UP000243535">
    <property type="component" value="Unassembled WGS sequence"/>
</dbReference>
<gene>
    <name evidence="3" type="ORF">Ga0061063_1625</name>
</gene>
<reference evidence="4" key="1">
    <citation type="submission" date="2015-08" db="EMBL/GenBank/DDBJ databases">
        <authorList>
            <person name="Varghese N."/>
        </authorList>
    </citation>
    <scope>NUCLEOTIDE SEQUENCE [LARGE SCALE GENOMIC DNA]</scope>
    <source>
        <strain evidence="4">DSM 17901</strain>
    </source>
</reference>
<evidence type="ECO:0000256" key="1">
    <source>
        <dbReference type="SAM" id="SignalP"/>
    </source>
</evidence>
<dbReference type="PANTHER" id="PTHR44086">
    <property type="entry name" value="THIOSULFATE SULFURTRANSFERASE RDL2, MITOCHONDRIAL-RELATED"/>
    <property type="match status" value="1"/>
</dbReference>
<dbReference type="CDD" id="cd00158">
    <property type="entry name" value="RHOD"/>
    <property type="match status" value="1"/>
</dbReference>
<proteinExistence type="predicted"/>
<dbReference type="InterPro" id="IPR036873">
    <property type="entry name" value="Rhodanese-like_dom_sf"/>
</dbReference>
<dbReference type="PROSITE" id="PS00380">
    <property type="entry name" value="RHODANESE_1"/>
    <property type="match status" value="1"/>
</dbReference>
<dbReference type="GO" id="GO:0004792">
    <property type="term" value="F:thiosulfate-cyanide sulfurtransferase activity"/>
    <property type="evidence" value="ECO:0007669"/>
    <property type="project" value="InterPro"/>
</dbReference>
<dbReference type="SMART" id="SM00450">
    <property type="entry name" value="RHOD"/>
    <property type="match status" value="1"/>
</dbReference>
<dbReference type="Pfam" id="PF00581">
    <property type="entry name" value="Rhodanese"/>
    <property type="match status" value="1"/>
</dbReference>
<dbReference type="EMBL" id="CYHA01000003">
    <property type="protein sequence ID" value="CUA83201.1"/>
    <property type="molecule type" value="Genomic_DNA"/>
</dbReference>
<evidence type="ECO:0000259" key="2">
    <source>
        <dbReference type="PROSITE" id="PS50206"/>
    </source>
</evidence>
<keyword evidence="1" id="KW-0732">Signal</keyword>
<dbReference type="RefSeq" id="WP_200906449.1">
    <property type="nucleotide sequence ID" value="NZ_CYHA01000003.1"/>
</dbReference>
<evidence type="ECO:0000313" key="4">
    <source>
        <dbReference type="Proteomes" id="UP000243535"/>
    </source>
</evidence>
<accession>A0A0K6GWU5</accession>
<evidence type="ECO:0000313" key="3">
    <source>
        <dbReference type="EMBL" id="CUA83201.1"/>
    </source>
</evidence>
<sequence length="109" mass="11741">MQVLKKLALVMMLGALSHTLLADPVLVDVRTPQEFAAGHVPGALSLPLDTLPEAAARLPDRDAPIVLYCRSGQRAARAMEMLRTLGYRNLENGGTLEAVAQRFGHVQAP</sequence>
<dbReference type="PROSITE" id="PS50206">
    <property type="entry name" value="RHODANESE_3"/>
    <property type="match status" value="1"/>
</dbReference>
<dbReference type="InterPro" id="IPR001763">
    <property type="entry name" value="Rhodanese-like_dom"/>
</dbReference>
<feature type="chain" id="PRO_5005503539" evidence="1">
    <location>
        <begin position="23"/>
        <end position="109"/>
    </location>
</feature>
<dbReference type="STRING" id="375574.GCA_001418035_01416"/>
<protein>
    <submittedName>
        <fullName evidence="3">Rhodanese-like domain</fullName>
    </submittedName>
</protein>
<keyword evidence="4" id="KW-1185">Reference proteome</keyword>
<feature type="signal peptide" evidence="1">
    <location>
        <begin position="1"/>
        <end position="22"/>
    </location>
</feature>
<dbReference type="Gene3D" id="3.40.250.10">
    <property type="entry name" value="Rhodanese-like domain"/>
    <property type="match status" value="1"/>
</dbReference>